<evidence type="ECO:0000313" key="3">
    <source>
        <dbReference type="Proteomes" id="UP000199572"/>
    </source>
</evidence>
<proteinExistence type="predicted"/>
<dbReference type="PANTHER" id="PTHR34819">
    <property type="entry name" value="LARGE CYSTEINE-RICH PERIPLASMIC PROTEIN OMCB"/>
    <property type="match status" value="1"/>
</dbReference>
<dbReference type="Pfam" id="PF01345">
    <property type="entry name" value="DUF11"/>
    <property type="match status" value="1"/>
</dbReference>
<dbReference type="InterPro" id="IPR036179">
    <property type="entry name" value="Ig-like_dom_sf"/>
</dbReference>
<accession>A0A1H9VB73</accession>
<dbReference type="NCBIfam" id="TIGR04131">
    <property type="entry name" value="Bac_Flav_CTERM"/>
    <property type="match status" value="1"/>
</dbReference>
<dbReference type="InterPro" id="IPR047589">
    <property type="entry name" value="DUF11_rpt"/>
</dbReference>
<gene>
    <name evidence="2" type="ORF">SAMN04488023_14029</name>
</gene>
<feature type="domain" description="DUF11" evidence="1">
    <location>
        <begin position="107"/>
        <end position="222"/>
    </location>
</feature>
<dbReference type="SUPFAM" id="SSF48726">
    <property type="entry name" value="Immunoglobulin"/>
    <property type="match status" value="1"/>
</dbReference>
<dbReference type="Gene3D" id="2.60.40.10">
    <property type="entry name" value="Immunoglobulins"/>
    <property type="match status" value="1"/>
</dbReference>
<dbReference type="InterPro" id="IPR013783">
    <property type="entry name" value="Ig-like_fold"/>
</dbReference>
<dbReference type="InterPro" id="IPR001434">
    <property type="entry name" value="OmcB-like_DUF11"/>
</dbReference>
<dbReference type="InterPro" id="IPR026341">
    <property type="entry name" value="T9SS_type_B"/>
</dbReference>
<organism evidence="2 3">
    <name type="scientific">Pedobacter rhizosphaerae</name>
    <dbReference type="NCBI Taxonomy" id="390241"/>
    <lineage>
        <taxon>Bacteria</taxon>
        <taxon>Pseudomonadati</taxon>
        <taxon>Bacteroidota</taxon>
        <taxon>Sphingobacteriia</taxon>
        <taxon>Sphingobacteriales</taxon>
        <taxon>Sphingobacteriaceae</taxon>
        <taxon>Pedobacter</taxon>
    </lineage>
</organism>
<dbReference type="Gene3D" id="2.60.40.1170">
    <property type="entry name" value="Mu homology domain, subdomain B"/>
    <property type="match status" value="1"/>
</dbReference>
<dbReference type="NCBIfam" id="TIGR01451">
    <property type="entry name" value="B_ant_repeat"/>
    <property type="match status" value="1"/>
</dbReference>
<name>A0A1H9VB73_9SPHI</name>
<reference evidence="2 3" key="1">
    <citation type="submission" date="2016-10" db="EMBL/GenBank/DDBJ databases">
        <authorList>
            <person name="de Groot N.N."/>
        </authorList>
    </citation>
    <scope>NUCLEOTIDE SEQUENCE [LARGE SCALE GENOMIC DNA]</scope>
    <source>
        <strain evidence="2 3">DSM 18610</strain>
    </source>
</reference>
<dbReference type="Proteomes" id="UP000199572">
    <property type="component" value="Unassembled WGS sequence"/>
</dbReference>
<dbReference type="STRING" id="390241.SAMN04488023_14029"/>
<keyword evidence="3" id="KW-1185">Reference proteome</keyword>
<evidence type="ECO:0000313" key="2">
    <source>
        <dbReference type="EMBL" id="SES18818.1"/>
    </source>
</evidence>
<protein>
    <submittedName>
        <fullName evidence="2">Conserved repeat domain-containing protein/gliding motility-associated C-terminal domain-containing protein</fullName>
    </submittedName>
</protein>
<dbReference type="PANTHER" id="PTHR34819:SF3">
    <property type="entry name" value="CELL SURFACE PROTEIN"/>
    <property type="match status" value="1"/>
</dbReference>
<dbReference type="OrthoDB" id="9765926at2"/>
<dbReference type="EMBL" id="FOGG01000040">
    <property type="protein sequence ID" value="SES18818.1"/>
    <property type="molecule type" value="Genomic_DNA"/>
</dbReference>
<sequence>MRLRFYTFRFLAFLLFLNLKGFGQDALKGRQTITISEGSSVILRANSEGASSYIWFKDGKLIPGQNRSSIITATAGVYKVASINKEGCTSDLSDDIEMLVLPRRSADVSIVKRSESRAIVRDQIFEYYLNVRNNGADDATGLVVKDVLPENLTFESLAEPTGGEATYDSGVRTIKWNIGHLANGQFAELVIRVRSKQQGLVSNTATISANEFDPNLSNNTSTDNKEISGLRIPNVFTPNGDGKNDTFYLEHLDSFESNEITIMNRWGSTVYQSGKYLNDWTASGLSDGTYFYVVKVKNGSSDWIAYKGYVTVIR</sequence>
<evidence type="ECO:0000259" key="1">
    <source>
        <dbReference type="Pfam" id="PF01345"/>
    </source>
</evidence>
<dbReference type="AlphaFoldDB" id="A0A1H9VB73"/>
<dbReference type="Pfam" id="PF13585">
    <property type="entry name" value="CHU_C"/>
    <property type="match status" value="1"/>
</dbReference>
<dbReference type="RefSeq" id="WP_090888516.1">
    <property type="nucleotide sequence ID" value="NZ_FOGG01000040.1"/>
</dbReference>
<dbReference type="InterPro" id="IPR051172">
    <property type="entry name" value="Chlamydia_OmcB"/>
</dbReference>